<dbReference type="Proteomes" id="UP000325375">
    <property type="component" value="Unassembled WGS sequence"/>
</dbReference>
<reference evidence="2 3" key="1">
    <citation type="submission" date="2019-09" db="EMBL/GenBank/DDBJ databases">
        <authorList>
            <person name="Chandra G."/>
            <person name="Truman W A."/>
        </authorList>
    </citation>
    <scope>NUCLEOTIDE SEQUENCE [LARGE SCALE GENOMIC DNA]</scope>
    <source>
        <strain evidence="2">PS718</strain>
    </source>
</reference>
<proteinExistence type="predicted"/>
<dbReference type="EMBL" id="CABVHX010000014">
    <property type="protein sequence ID" value="VVO10619.1"/>
    <property type="molecule type" value="Genomic_DNA"/>
</dbReference>
<dbReference type="PANTHER" id="PTHR32305">
    <property type="match status" value="1"/>
</dbReference>
<gene>
    <name evidence="2" type="ORF">PS718_03401</name>
</gene>
<feature type="compositionally biased region" description="Polar residues" evidence="1">
    <location>
        <begin position="950"/>
        <end position="965"/>
    </location>
</feature>
<feature type="region of interest" description="Disordered" evidence="1">
    <location>
        <begin position="949"/>
        <end position="988"/>
    </location>
</feature>
<dbReference type="NCBIfam" id="TIGR03696">
    <property type="entry name" value="Rhs_assc_core"/>
    <property type="match status" value="1"/>
</dbReference>
<dbReference type="InterPro" id="IPR050708">
    <property type="entry name" value="T6SS_VgrG/RHS"/>
</dbReference>
<sequence length="988" mass="108138">MHRDTPTLAVIDPRGATVRGVTYCRRSDGADLQMRVSQTVHLPESRAHHTRDPRLFASFQEDITTPANQTTITSLSGALLLSVNVDAGWRLSLSGASGQPLESWDQKLNHHRIEYDAWLRPAFVFDRETGEPQRRRECMSYADASAESSRHNRCGQLIRHDDTAGAQSFSEFSLFGAPVEQARRFLKALVQPDWPADQSERDTLLEDQSAITRMGYNAAGELIFQIDALGNEQLLRQTHAGELSETRLKLAGADGYTTLVADIRYNALGQMEQQIAGNGVVTRSFFDPQSGQLETLLAQVANEPPLQHLAYKYDAAGNVLSITDSAQPIRYFRNQRIAPTNSYRYDTLYQLIEAQGRQWTSAAGGPQLPEFVSPPDAGQLENYRQTFDYDSGGNLLALQHSADSGQRSERTAVSATSNRSLPYTVAGQPPQEGEIANRYDATGNLSMLQAGQNLLWDGRNQLRQVDQVVREDGPNDTECYVYDGAGQRLRKVRTVRGARLNRTHETRYLPGVEIRTSPEEILHVISVQAGRCTVQIVHWEKGRPTRIADDQHRYILTDHLGSSSLELDADARLISQESYYAYGGTAWWAGRDKVEASYRTLRYSGQERDATGFYYYGLRYYMPWRQRWLSADPGGAHDGLNLYRMVGGNPIGFVDLQGLVKTRVSRMERAKVSLAGVIRGGVTGVVGNRSKYYAQMGLKAALGESARYPLALMTAVATAYASAAATAHIENERGVSGFSKQWKVTTMGTFGFAVGFAGGYSSSDPIDVLSDVAKDLAGVTTGRAISLFGPSITYDANATLGSQAVNIFANLIVNFAEGVWLGPFSKSVNPMLRAAVNGAIKSIVGANIRASEFVPASYNASKHSSAWGLPTLSDVKAFVKKFTHDTAMSSVYGLVNTDINSGLTLAFGANTGESSLRAGVENLQIANQMDAIVGEMVLSGANFDDVNAIPNETTPKADTSANLQAAEQRRETRSQRKNGGRIPLMNAA</sequence>
<evidence type="ECO:0000256" key="1">
    <source>
        <dbReference type="SAM" id="MobiDB-lite"/>
    </source>
</evidence>
<evidence type="ECO:0000313" key="3">
    <source>
        <dbReference type="Proteomes" id="UP000325375"/>
    </source>
</evidence>
<dbReference type="InterPro" id="IPR022385">
    <property type="entry name" value="Rhs_assc_core"/>
</dbReference>
<protein>
    <recommendedName>
        <fullName evidence="4">RHS repeat protein</fullName>
    </recommendedName>
</protein>
<evidence type="ECO:0008006" key="4">
    <source>
        <dbReference type="Google" id="ProtNLM"/>
    </source>
</evidence>
<name>A0A5E7CZS5_PSEFL</name>
<evidence type="ECO:0000313" key="2">
    <source>
        <dbReference type="EMBL" id="VVO10619.1"/>
    </source>
</evidence>
<feature type="region of interest" description="Disordered" evidence="1">
    <location>
        <begin position="402"/>
        <end position="421"/>
    </location>
</feature>
<dbReference type="PANTHER" id="PTHR32305:SF15">
    <property type="entry name" value="PROTEIN RHSA-RELATED"/>
    <property type="match status" value="1"/>
</dbReference>
<dbReference type="Gene3D" id="2.180.10.10">
    <property type="entry name" value="RHS repeat-associated core"/>
    <property type="match status" value="1"/>
</dbReference>
<dbReference type="AlphaFoldDB" id="A0A5E7CZS5"/>
<organism evidence="2 3">
    <name type="scientific">Pseudomonas fluorescens</name>
    <dbReference type="NCBI Taxonomy" id="294"/>
    <lineage>
        <taxon>Bacteria</taxon>
        <taxon>Pseudomonadati</taxon>
        <taxon>Pseudomonadota</taxon>
        <taxon>Gammaproteobacteria</taxon>
        <taxon>Pseudomonadales</taxon>
        <taxon>Pseudomonadaceae</taxon>
        <taxon>Pseudomonas</taxon>
    </lineage>
</organism>
<accession>A0A5E7CZS5</accession>